<evidence type="ECO:0000313" key="2">
    <source>
        <dbReference type="EMBL" id="CAD6344193.1"/>
    </source>
</evidence>
<gene>
    <name evidence="2" type="ORF">NCGR_LOCUS68291</name>
</gene>
<reference evidence="2" key="1">
    <citation type="submission" date="2020-10" db="EMBL/GenBank/DDBJ databases">
        <authorList>
            <person name="Han B."/>
            <person name="Lu T."/>
            <person name="Zhao Q."/>
            <person name="Huang X."/>
            <person name="Zhao Y."/>
        </authorList>
    </citation>
    <scope>NUCLEOTIDE SEQUENCE</scope>
</reference>
<dbReference type="InterPro" id="IPR029063">
    <property type="entry name" value="SAM-dependent_MTases_sf"/>
</dbReference>
<dbReference type="Gene3D" id="3.40.50.150">
    <property type="entry name" value="Vaccinia Virus protein VP39"/>
    <property type="match status" value="2"/>
</dbReference>
<dbReference type="Proteomes" id="UP000604825">
    <property type="component" value="Unassembled WGS sequence"/>
</dbReference>
<comment type="caution">
    <text evidence="2">The sequence shown here is derived from an EMBL/GenBank/DDBJ whole genome shotgun (WGS) entry which is preliminary data.</text>
</comment>
<evidence type="ECO:0000256" key="1">
    <source>
        <dbReference type="SAM" id="MobiDB-lite"/>
    </source>
</evidence>
<protein>
    <submittedName>
        <fullName evidence="2">Uncharacterized protein</fullName>
    </submittedName>
</protein>
<organism evidence="2 3">
    <name type="scientific">Miscanthus lutarioriparius</name>
    <dbReference type="NCBI Taxonomy" id="422564"/>
    <lineage>
        <taxon>Eukaryota</taxon>
        <taxon>Viridiplantae</taxon>
        <taxon>Streptophyta</taxon>
        <taxon>Embryophyta</taxon>
        <taxon>Tracheophyta</taxon>
        <taxon>Spermatophyta</taxon>
        <taxon>Magnoliopsida</taxon>
        <taxon>Liliopsida</taxon>
        <taxon>Poales</taxon>
        <taxon>Poaceae</taxon>
        <taxon>PACMAD clade</taxon>
        <taxon>Panicoideae</taxon>
        <taxon>Andropogonodae</taxon>
        <taxon>Andropogoneae</taxon>
        <taxon>Saccharinae</taxon>
        <taxon>Miscanthus</taxon>
    </lineage>
</organism>
<evidence type="ECO:0000313" key="3">
    <source>
        <dbReference type="Proteomes" id="UP000604825"/>
    </source>
</evidence>
<dbReference type="AlphaFoldDB" id="A0A811SQV3"/>
<dbReference type="PANTHER" id="PTHR14614:SF98">
    <property type="entry name" value="S-ADENOSYL-L-METHIONINE-DEPENDENT METHYLTRANSFERASES SUPERFAMILY PROTEIN"/>
    <property type="match status" value="1"/>
</dbReference>
<dbReference type="Pfam" id="PF10294">
    <property type="entry name" value="Methyltransf_16"/>
    <property type="match status" value="2"/>
</dbReference>
<feature type="compositionally biased region" description="Acidic residues" evidence="1">
    <location>
        <begin position="201"/>
        <end position="216"/>
    </location>
</feature>
<keyword evidence="3" id="KW-1185">Reference proteome</keyword>
<feature type="region of interest" description="Disordered" evidence="1">
    <location>
        <begin position="200"/>
        <end position="236"/>
    </location>
</feature>
<dbReference type="InterPro" id="IPR019410">
    <property type="entry name" value="Methyltransf_16"/>
</dbReference>
<proteinExistence type="predicted"/>
<accession>A0A811SQV3</accession>
<dbReference type="OrthoDB" id="413520at2759"/>
<sequence length="257" mass="28403">MDHDRLNSPSTSAISLEVMGHRLHISQDPNSKHLGTTVWDASMVFVKFLEKNSRKGRFCPSKLKGKRVIELGAGCGLAGFDSIGSITVAELDWGNKEHIKAVEPPFDYIIGTDVVYSEHLLQPLMETITALSGPKTKILLGYEVRSTTVHEKMMEMWKSNFIVKTVSKSKMDVKYQHPSIHLYMMDLKAPLIPEVEATDNGNDEEEVVSNPGEDEDPGVKSDSCSGSSPEAKSGGLDDWEIRRCGAMAARLLKDVKL</sequence>
<dbReference type="EMBL" id="CAJGYO010000914">
    <property type="protein sequence ID" value="CAD6344193.1"/>
    <property type="molecule type" value="Genomic_DNA"/>
</dbReference>
<dbReference type="PANTHER" id="PTHR14614">
    <property type="entry name" value="HEPATOCELLULAR CARCINOMA-ASSOCIATED ANTIGEN"/>
    <property type="match status" value="1"/>
</dbReference>
<name>A0A811SQV3_9POAL</name>